<name>V2Z7M1_9FIRM</name>
<gene>
    <name evidence="2" type="ORF">GCWU0000282_001806</name>
</gene>
<comment type="caution">
    <text evidence="2">The sequence shown here is derived from an EMBL/GenBank/DDBJ whole genome shotgun (WGS) entry which is preliminary data.</text>
</comment>
<dbReference type="RefSeq" id="WP_023354677.1">
    <property type="nucleotide sequence ID" value="NZ_KI535368.1"/>
</dbReference>
<dbReference type="AlphaFoldDB" id="V2Z7M1"/>
<reference evidence="2 3" key="1">
    <citation type="submission" date="2013-06" db="EMBL/GenBank/DDBJ databases">
        <authorList>
            <person name="Weinstock G."/>
            <person name="Sodergren E."/>
            <person name="Clifton S."/>
            <person name="Fulton L."/>
            <person name="Fulton B."/>
            <person name="Courtney L."/>
            <person name="Fronick C."/>
            <person name="Harrison M."/>
            <person name="Strong C."/>
            <person name="Farmer C."/>
            <person name="Delahaunty K."/>
            <person name="Markovic C."/>
            <person name="Hall O."/>
            <person name="Minx P."/>
            <person name="Tomlinson C."/>
            <person name="Mitreva M."/>
            <person name="Nelson J."/>
            <person name="Hou S."/>
            <person name="Wollam A."/>
            <person name="Pepin K.H."/>
            <person name="Johnson M."/>
            <person name="Bhonagiri V."/>
            <person name="Nash W.E."/>
            <person name="Warren W."/>
            <person name="Chinwalla A."/>
            <person name="Mardis E.R."/>
            <person name="Wilson R.K."/>
        </authorList>
    </citation>
    <scope>NUCLEOTIDE SEQUENCE [LARGE SCALE GENOMIC DNA]</scope>
    <source>
        <strain evidence="2 3">ATCC 51271</strain>
    </source>
</reference>
<evidence type="ECO:0000256" key="1">
    <source>
        <dbReference type="SAM" id="SignalP"/>
    </source>
</evidence>
<feature type="chain" id="PRO_5004713650" evidence="1">
    <location>
        <begin position="28"/>
        <end position="95"/>
    </location>
</feature>
<dbReference type="EMBL" id="ACIL03000013">
    <property type="protein sequence ID" value="ESL02935.1"/>
    <property type="molecule type" value="Genomic_DNA"/>
</dbReference>
<sequence length="95" mass="10864">MKKIRKICAVVTAVTLCFSYLITPIYASDERINPKDISEILNEATIAGKAWESIGFKAEDIAELTRMKRNEKQTVLINYFLAKINNRLRITESQV</sequence>
<accession>V2Z7M1</accession>
<protein>
    <submittedName>
        <fullName evidence="2">Uncharacterized protein</fullName>
    </submittedName>
</protein>
<evidence type="ECO:0000313" key="3">
    <source>
        <dbReference type="Proteomes" id="UP000018227"/>
    </source>
</evidence>
<dbReference type="Proteomes" id="UP000018227">
    <property type="component" value="Unassembled WGS sequence"/>
</dbReference>
<keyword evidence="3" id="KW-1185">Reference proteome</keyword>
<dbReference type="STRING" id="592026.GCWU0000282_001806"/>
<organism evidence="2 3">
    <name type="scientific">Catonella morbi ATCC 51271</name>
    <dbReference type="NCBI Taxonomy" id="592026"/>
    <lineage>
        <taxon>Bacteria</taxon>
        <taxon>Bacillati</taxon>
        <taxon>Bacillota</taxon>
        <taxon>Clostridia</taxon>
        <taxon>Lachnospirales</taxon>
        <taxon>Lachnospiraceae</taxon>
        <taxon>Catonella</taxon>
    </lineage>
</organism>
<proteinExistence type="predicted"/>
<evidence type="ECO:0000313" key="2">
    <source>
        <dbReference type="EMBL" id="ESL02935.1"/>
    </source>
</evidence>
<dbReference type="HOGENOM" id="CLU_2367711_0_0_9"/>
<keyword evidence="1" id="KW-0732">Signal</keyword>
<feature type="signal peptide" evidence="1">
    <location>
        <begin position="1"/>
        <end position="27"/>
    </location>
</feature>